<comment type="similarity">
    <text evidence="6">Belongs to the calycin superfamily. Triabin family.</text>
</comment>
<dbReference type="InterPro" id="IPR005657">
    <property type="entry name" value="Triabi/Procalin"/>
</dbReference>
<dbReference type="CDD" id="cd19423">
    <property type="entry name" value="lipocalin_LTBP1-like"/>
    <property type="match status" value="1"/>
</dbReference>
<dbReference type="Pfam" id="PF03973">
    <property type="entry name" value="Triabin"/>
    <property type="match status" value="1"/>
</dbReference>
<keyword evidence="4 7" id="KW-0732">Signal</keyword>
<dbReference type="SUPFAM" id="SSF50814">
    <property type="entry name" value="Lipocalins"/>
    <property type="match status" value="1"/>
</dbReference>
<name>G8JKD6_9HEMI</name>
<dbReference type="InterPro" id="IPR012674">
    <property type="entry name" value="Calycin"/>
</dbReference>
<evidence type="ECO:0000256" key="6">
    <source>
        <dbReference type="ARBA" id="ARBA00034121"/>
    </source>
</evidence>
<dbReference type="GO" id="GO:0005576">
    <property type="term" value="C:extracellular region"/>
    <property type="evidence" value="ECO:0007669"/>
    <property type="project" value="UniProtKB-SubCell"/>
</dbReference>
<dbReference type="AlphaFoldDB" id="G8JKD6"/>
<feature type="chain" id="PRO_5003510490" description="Lipocalin/cytosolic fatty-acid binding domain-containing protein" evidence="7">
    <location>
        <begin position="20"/>
        <end position="198"/>
    </location>
</feature>
<accession>G8JKD6</accession>
<evidence type="ECO:0000256" key="1">
    <source>
        <dbReference type="ARBA" id="ARBA00004613"/>
    </source>
</evidence>
<evidence type="ECO:0000256" key="2">
    <source>
        <dbReference type="ARBA" id="ARBA00022525"/>
    </source>
</evidence>
<dbReference type="GO" id="GO:0030682">
    <property type="term" value="P:symbiont-mediated perturbation of host defenses"/>
    <property type="evidence" value="ECO:0007669"/>
    <property type="project" value="InterPro"/>
</dbReference>
<evidence type="ECO:0000256" key="3">
    <source>
        <dbReference type="ARBA" id="ARBA00022656"/>
    </source>
</evidence>
<reference evidence="8" key="1">
    <citation type="journal article" date="2012" name="J. Med. Entomol.">
        <title>An insight into the sialotranscriptome of Triatoma rubida (Hemiptera: Heteroptera).</title>
        <authorList>
            <person name="Ribeiro J.M.C."/>
            <person name="Assumpcao T.C.F."/>
            <person name="Pham V.M."/>
            <person name="Francischetti I.M.B."/>
            <person name="Reisenman C.E."/>
        </authorList>
    </citation>
    <scope>NUCLEOTIDE SEQUENCE</scope>
    <source>
        <tissue evidence="8">Salivary gland</tissue>
    </source>
</reference>
<sequence length="198" mass="22181">MKTIVALTFFAIVTFVATAKKVEYGGGTCHNSEVGAMVNFDPKTFFSGTWYLTYATQSTRVTLSTICRNFNPKVNDDGTIEVTYEYYENGGSDNLYSVTCTGNKEQSGGGVFNFKCNSKNGRGEVGDFNIDVSFLATDYNTYGIVYRCVKTDLLTEDNVFLIHRQLNPNEEEVNKILKPYELTLDKFISRKDATCTNK</sequence>
<evidence type="ECO:0008006" key="9">
    <source>
        <dbReference type="Google" id="ProtNLM"/>
    </source>
</evidence>
<proteinExistence type="evidence at transcript level"/>
<evidence type="ECO:0000256" key="5">
    <source>
        <dbReference type="ARBA" id="ARBA00023240"/>
    </source>
</evidence>
<keyword evidence="3" id="KW-0800">Toxin</keyword>
<evidence type="ECO:0000256" key="7">
    <source>
        <dbReference type="SAM" id="SignalP"/>
    </source>
</evidence>
<organism evidence="8">
    <name type="scientific">Triatoma rubida</name>
    <dbReference type="NCBI Taxonomy" id="162364"/>
    <lineage>
        <taxon>Eukaryota</taxon>
        <taxon>Metazoa</taxon>
        <taxon>Ecdysozoa</taxon>
        <taxon>Arthropoda</taxon>
        <taxon>Hexapoda</taxon>
        <taxon>Insecta</taxon>
        <taxon>Pterygota</taxon>
        <taxon>Neoptera</taxon>
        <taxon>Paraneoptera</taxon>
        <taxon>Hemiptera</taxon>
        <taxon>Heteroptera</taxon>
        <taxon>Panheteroptera</taxon>
        <taxon>Cimicomorpha</taxon>
        <taxon>Reduviidae</taxon>
        <taxon>Triatominae</taxon>
        <taxon>Triatoma</taxon>
    </lineage>
</organism>
<feature type="signal peptide" evidence="7">
    <location>
        <begin position="1"/>
        <end position="19"/>
    </location>
</feature>
<keyword evidence="2" id="KW-0964">Secreted</keyword>
<comment type="subcellular location">
    <subcellularLocation>
        <location evidence="1">Secreted</location>
    </subcellularLocation>
</comment>
<protein>
    <recommendedName>
        <fullName evidence="9">Lipocalin/cytosolic fatty-acid binding domain-containing protein</fullName>
    </recommendedName>
</protein>
<dbReference type="GO" id="GO:0090729">
    <property type="term" value="F:toxin activity"/>
    <property type="evidence" value="ECO:0007669"/>
    <property type="project" value="UniProtKB-KW"/>
</dbReference>
<dbReference type="EMBL" id="JP593065">
    <property type="protein sequence ID" value="AER92450.1"/>
    <property type="molecule type" value="mRNA"/>
</dbReference>
<evidence type="ECO:0000313" key="8">
    <source>
        <dbReference type="EMBL" id="AER92450.1"/>
    </source>
</evidence>
<keyword evidence="5" id="KW-1199">Hemostasis impairing toxin</keyword>
<dbReference type="Gene3D" id="2.40.128.20">
    <property type="match status" value="1"/>
</dbReference>
<evidence type="ECO:0000256" key="4">
    <source>
        <dbReference type="ARBA" id="ARBA00022729"/>
    </source>
</evidence>